<dbReference type="RefSeq" id="WP_375060869.1">
    <property type="nucleotide sequence ID" value="NZ_JBHGBT010000001.1"/>
</dbReference>
<organism evidence="1 2">
    <name type="scientific">Streptomyces carpaticus</name>
    <dbReference type="NCBI Taxonomy" id="285558"/>
    <lineage>
        <taxon>Bacteria</taxon>
        <taxon>Bacillati</taxon>
        <taxon>Actinomycetota</taxon>
        <taxon>Actinomycetes</taxon>
        <taxon>Kitasatosporales</taxon>
        <taxon>Streptomycetaceae</taxon>
        <taxon>Streptomyces</taxon>
    </lineage>
</organism>
<dbReference type="EMBL" id="JBHGBT010000001">
    <property type="protein sequence ID" value="MFB4192761.1"/>
    <property type="molecule type" value="Genomic_DNA"/>
</dbReference>
<comment type="caution">
    <text evidence="1">The sequence shown here is derived from an EMBL/GenBank/DDBJ whole genome shotgun (WGS) entry which is preliminary data.</text>
</comment>
<accession>A0ABV4ZIB3</accession>
<sequence>MKRMDICLTRNARSDGGALFSRMVLRSIFIGAGALLVASCHSPAEEPGISGVAAEEICGGILSADAAAALEDLSGMTQFGELPEDPAIELSNSIARLRSAEPGEEKICSVYAPPDSDLPSVTISFEWVLPNFSGDGRRYDTGMNATVLPNTAIIAFRCESEDYPSEKVMLGRLSIRSGAGTSEGQMAIVNSASRAVAEELGCLDESGLVEGVPQPLGD</sequence>
<evidence type="ECO:0008006" key="3">
    <source>
        <dbReference type="Google" id="ProtNLM"/>
    </source>
</evidence>
<name>A0ABV4ZIB3_9ACTN</name>
<proteinExistence type="predicted"/>
<evidence type="ECO:0000313" key="1">
    <source>
        <dbReference type="EMBL" id="MFB4192761.1"/>
    </source>
</evidence>
<gene>
    <name evidence="1" type="ORF">ACE11A_00010</name>
</gene>
<evidence type="ECO:0000313" key="2">
    <source>
        <dbReference type="Proteomes" id="UP001577267"/>
    </source>
</evidence>
<keyword evidence="2" id="KW-1185">Reference proteome</keyword>
<protein>
    <recommendedName>
        <fullName evidence="3">DUF3558 domain-containing protein</fullName>
    </recommendedName>
</protein>
<dbReference type="Proteomes" id="UP001577267">
    <property type="component" value="Unassembled WGS sequence"/>
</dbReference>
<reference evidence="1 2" key="1">
    <citation type="submission" date="2024-09" db="EMBL/GenBank/DDBJ databases">
        <title>Draft genome sequence of multifaceted antimicrobials producing Streptomyces sp. strain FH1.</title>
        <authorList>
            <person name="Hassan F."/>
            <person name="Ali H."/>
            <person name="Hassan N."/>
            <person name="Nawaz A."/>
        </authorList>
    </citation>
    <scope>NUCLEOTIDE SEQUENCE [LARGE SCALE GENOMIC DNA]</scope>
    <source>
        <strain evidence="1 2">FH1</strain>
    </source>
</reference>